<protein>
    <recommendedName>
        <fullName evidence="4">COG1525 Micrococcal nuclease (Thermonuclease) homologs</fullName>
    </recommendedName>
</protein>
<dbReference type="InterPro" id="IPR035437">
    <property type="entry name" value="SNase_OB-fold_sf"/>
</dbReference>
<dbReference type="EMBL" id="LR798370">
    <property type="protein sequence ID" value="CAB5227167.1"/>
    <property type="molecule type" value="Genomic_DNA"/>
</dbReference>
<proteinExistence type="predicted"/>
<reference evidence="3" key="1">
    <citation type="submission" date="2020-05" db="EMBL/GenBank/DDBJ databases">
        <authorList>
            <person name="Chiriac C."/>
            <person name="Salcher M."/>
            <person name="Ghai R."/>
            <person name="Kavagutti S V."/>
        </authorList>
    </citation>
    <scope>NUCLEOTIDE SEQUENCE</scope>
</reference>
<evidence type="ECO:0008006" key="4">
    <source>
        <dbReference type="Google" id="ProtNLM"/>
    </source>
</evidence>
<dbReference type="EMBL" id="LR797265">
    <property type="protein sequence ID" value="CAB4198093.1"/>
    <property type="molecule type" value="Genomic_DNA"/>
</dbReference>
<evidence type="ECO:0000313" key="1">
    <source>
        <dbReference type="EMBL" id="CAB4198093.1"/>
    </source>
</evidence>
<dbReference type="SUPFAM" id="SSF50199">
    <property type="entry name" value="Staphylococcal nuclease"/>
    <property type="match status" value="1"/>
</dbReference>
<accession>A0A6J7XDP3</accession>
<name>A0A6J7XDP3_9CAUD</name>
<sequence length="124" mass="13525">MTTNHIFSYPARAIHVVDGDTIDVILDLGLRLTSTQRLRLLGVNTPELHAKDLETRTAALAAKQFTTDVLASWQPHDADPWPLLVATSKTDSFGRWLADVTAPALHTLSLSQIILGANQGVVFL</sequence>
<gene>
    <name evidence="1" type="ORF">UFOVP1306_50</name>
    <name evidence="2" type="ORF">UFOVP1422_52</name>
    <name evidence="3" type="ORF">UFOVP1519_14</name>
</gene>
<organism evidence="3">
    <name type="scientific">uncultured Caudovirales phage</name>
    <dbReference type="NCBI Taxonomy" id="2100421"/>
    <lineage>
        <taxon>Viruses</taxon>
        <taxon>Duplodnaviria</taxon>
        <taxon>Heunggongvirae</taxon>
        <taxon>Uroviricota</taxon>
        <taxon>Caudoviricetes</taxon>
        <taxon>Peduoviridae</taxon>
        <taxon>Maltschvirus</taxon>
        <taxon>Maltschvirus maltsch</taxon>
    </lineage>
</organism>
<dbReference type="EMBL" id="LR797368">
    <property type="protein sequence ID" value="CAB4210475.1"/>
    <property type="molecule type" value="Genomic_DNA"/>
</dbReference>
<evidence type="ECO:0000313" key="3">
    <source>
        <dbReference type="EMBL" id="CAB5227167.1"/>
    </source>
</evidence>
<evidence type="ECO:0000313" key="2">
    <source>
        <dbReference type="EMBL" id="CAB4210475.1"/>
    </source>
</evidence>
<dbReference type="Gene3D" id="2.40.50.90">
    <property type="match status" value="1"/>
</dbReference>